<evidence type="ECO:0000259" key="3">
    <source>
        <dbReference type="Pfam" id="PF00437"/>
    </source>
</evidence>
<dbReference type="GO" id="GO:0016887">
    <property type="term" value="F:ATP hydrolysis activity"/>
    <property type="evidence" value="ECO:0007669"/>
    <property type="project" value="InterPro"/>
</dbReference>
<reference evidence="4 5" key="1">
    <citation type="submission" date="2019-07" db="EMBL/GenBank/DDBJ databases">
        <title>Sphingomonas alkalisoli sp. nov., isolated from rhizosphere soil of Suaedae salsa.</title>
        <authorList>
            <person name="Zhang H."/>
            <person name="Xu L."/>
            <person name="Zhang J.-X."/>
            <person name="Sun J.-Q."/>
        </authorList>
    </citation>
    <scope>NUCLEOTIDE SEQUENCE [LARGE SCALE GENOMIC DNA]</scope>
    <source>
        <strain evidence="4 5">XS-10</strain>
    </source>
</reference>
<sequence>MVRNLSNLGGYPLPCSGFWGANVSAFGRRSGPGGAPGRPAFGVARPMQGGGTARPAEPVGGEQFPPLHDVPLPGASQREPDPVPSGGTTGGSHSSSEAMQRLADRQSASAESGSSRHEGFEASIHRIKEQVLPRLLERVDPEAAATLSKDELAEEFRPIIGEVLAELKLTLNRREQFALEKVLVDELLGLGPLEELLSDSAISDIMVNGPDQTFVERKGKLELANIQFRDEEHLFQIAQRICNSVGRRVDQTTPLADARLKDGSRVNVIVPPLSLKGTAISIRKFSDKPITLDMMAGFGSMSTKMATMLKIAGACRFNIVISGGTGSGKTTMLNALSKMIDPGERVLTIEDAAELRLQQPHWLPLETRPPNLEGQGEITIRDLVKNALRMRPDRIILGEIRGSECFDLLSAMNTGHDGSMCTLHSNSPRECLGRMENMVMMGDIKIPKEAISRQIADSVDLIVQVKRLRDGSRRVTNITEVIGMEGPVIVTQELFKFEYLDESADGKIIGEYRSMGLRPYTLEKARAFGFDNALLEACL</sequence>
<dbReference type="PANTHER" id="PTHR30486:SF15">
    <property type="entry name" value="TYPE II_IV SECRETION SYSTEM ATPASE"/>
    <property type="match status" value="1"/>
</dbReference>
<dbReference type="KEGG" id="ssua:FPZ54_08240"/>
<accession>A0A518REW6</accession>
<feature type="domain" description="Bacterial type II secretion system protein E" evidence="3">
    <location>
        <begin position="189"/>
        <end position="464"/>
    </location>
</feature>
<gene>
    <name evidence="4" type="ORF">FPZ54_08240</name>
</gene>
<dbReference type="InterPro" id="IPR050921">
    <property type="entry name" value="T4SS_GSP_E_ATPase"/>
</dbReference>
<evidence type="ECO:0000313" key="5">
    <source>
        <dbReference type="Proteomes" id="UP000318055"/>
    </source>
</evidence>
<organism evidence="4 5">
    <name type="scientific">Sphingomonas suaedae</name>
    <dbReference type="NCBI Taxonomy" id="2599297"/>
    <lineage>
        <taxon>Bacteria</taxon>
        <taxon>Pseudomonadati</taxon>
        <taxon>Pseudomonadota</taxon>
        <taxon>Alphaproteobacteria</taxon>
        <taxon>Sphingomonadales</taxon>
        <taxon>Sphingomonadaceae</taxon>
        <taxon>Sphingomonas</taxon>
    </lineage>
</organism>
<evidence type="ECO:0000256" key="2">
    <source>
        <dbReference type="SAM" id="MobiDB-lite"/>
    </source>
</evidence>
<evidence type="ECO:0000256" key="1">
    <source>
        <dbReference type="ARBA" id="ARBA00006611"/>
    </source>
</evidence>
<feature type="region of interest" description="Disordered" evidence="2">
    <location>
        <begin position="30"/>
        <end position="122"/>
    </location>
</feature>
<dbReference type="AlphaFoldDB" id="A0A518REW6"/>
<dbReference type="Gene3D" id="3.30.450.380">
    <property type="match status" value="1"/>
</dbReference>
<protein>
    <submittedName>
        <fullName evidence="4">CpaF family protein</fullName>
    </submittedName>
</protein>
<evidence type="ECO:0000313" key="4">
    <source>
        <dbReference type="EMBL" id="QDX26012.1"/>
    </source>
</evidence>
<dbReference type="Gene3D" id="3.40.50.300">
    <property type="entry name" value="P-loop containing nucleotide triphosphate hydrolases"/>
    <property type="match status" value="1"/>
</dbReference>
<keyword evidence="5" id="KW-1185">Reference proteome</keyword>
<comment type="similarity">
    <text evidence="1">Belongs to the GSP E family.</text>
</comment>
<dbReference type="SUPFAM" id="SSF52540">
    <property type="entry name" value="P-loop containing nucleoside triphosphate hydrolases"/>
    <property type="match status" value="1"/>
</dbReference>
<dbReference type="InterPro" id="IPR027417">
    <property type="entry name" value="P-loop_NTPase"/>
</dbReference>
<dbReference type="EMBL" id="CP042239">
    <property type="protein sequence ID" value="QDX26012.1"/>
    <property type="molecule type" value="Genomic_DNA"/>
</dbReference>
<dbReference type="CDD" id="cd01130">
    <property type="entry name" value="VirB11-like_ATPase"/>
    <property type="match status" value="1"/>
</dbReference>
<dbReference type="PANTHER" id="PTHR30486">
    <property type="entry name" value="TWITCHING MOTILITY PROTEIN PILT"/>
    <property type="match status" value="1"/>
</dbReference>
<feature type="compositionally biased region" description="Low complexity" evidence="2">
    <location>
        <begin position="37"/>
        <end position="46"/>
    </location>
</feature>
<proteinExistence type="inferred from homology"/>
<dbReference type="OrthoDB" id="9810761at2"/>
<dbReference type="Pfam" id="PF00437">
    <property type="entry name" value="T2SSE"/>
    <property type="match status" value="1"/>
</dbReference>
<dbReference type="Proteomes" id="UP000318055">
    <property type="component" value="Chromosome"/>
</dbReference>
<dbReference type="InterPro" id="IPR001482">
    <property type="entry name" value="T2SS/T4SS_dom"/>
</dbReference>
<name>A0A518REW6_9SPHN</name>